<protein>
    <submittedName>
        <fullName evidence="1">Uncharacterized protein</fullName>
    </submittedName>
</protein>
<dbReference type="EMBL" id="LECT01000006">
    <property type="protein sequence ID" value="KLU07313.1"/>
    <property type="molecule type" value="Genomic_DNA"/>
</dbReference>
<reference evidence="1" key="1">
    <citation type="submission" date="2015-05" db="EMBL/GenBank/DDBJ databases">
        <title>Permanent draft genome of Rhodopirellula islandicus K833.</title>
        <authorList>
            <person name="Kizina J."/>
            <person name="Richter M."/>
            <person name="Glockner F.O."/>
            <person name="Harder J."/>
        </authorList>
    </citation>
    <scope>NUCLEOTIDE SEQUENCE [LARGE SCALE GENOMIC DNA]</scope>
    <source>
        <strain evidence="1">K833</strain>
    </source>
</reference>
<dbReference type="PATRIC" id="fig|595434.4.peg.375"/>
<name>A0A0J1BLI8_RHOIS</name>
<dbReference type="Proteomes" id="UP000036367">
    <property type="component" value="Unassembled WGS sequence"/>
</dbReference>
<keyword evidence="2" id="KW-1185">Reference proteome</keyword>
<accession>A0A0J1BLI8</accession>
<dbReference type="AlphaFoldDB" id="A0A0J1BLI8"/>
<sequence>MNSIARYSSATVTPVATTDLLFDSMGRLTSLDHEDGATTMKET</sequence>
<evidence type="ECO:0000313" key="1">
    <source>
        <dbReference type="EMBL" id="KLU07313.1"/>
    </source>
</evidence>
<comment type="caution">
    <text evidence="1">The sequence shown here is derived from an EMBL/GenBank/DDBJ whole genome shotgun (WGS) entry which is preliminary data.</text>
</comment>
<proteinExistence type="predicted"/>
<gene>
    <name evidence="1" type="ORF">RISK_000391</name>
</gene>
<evidence type="ECO:0000313" key="2">
    <source>
        <dbReference type="Proteomes" id="UP000036367"/>
    </source>
</evidence>
<organism evidence="1 2">
    <name type="scientific">Rhodopirellula islandica</name>
    <dbReference type="NCBI Taxonomy" id="595434"/>
    <lineage>
        <taxon>Bacteria</taxon>
        <taxon>Pseudomonadati</taxon>
        <taxon>Planctomycetota</taxon>
        <taxon>Planctomycetia</taxon>
        <taxon>Pirellulales</taxon>
        <taxon>Pirellulaceae</taxon>
        <taxon>Rhodopirellula</taxon>
    </lineage>
</organism>
<dbReference type="STRING" id="595434.RISK_000391"/>